<dbReference type="SUPFAM" id="SSF103196">
    <property type="entry name" value="Roadblock/LC7 domain"/>
    <property type="match status" value="1"/>
</dbReference>
<reference evidence="2 3" key="2">
    <citation type="journal article" date="2008" name="Int. J. Syst. Evol. Microbiol.">
        <title>Methanocella paludicola gen. nov., sp. nov., a methane-producing archaeon, the first isolate of the lineage 'Rice Cluster I', and proposal of the new archaeal order Methanocellales ord. nov.</title>
        <authorList>
            <person name="Sakai S."/>
            <person name="Imachi H."/>
            <person name="Hanada S."/>
            <person name="Ohashi A."/>
            <person name="Harada H."/>
            <person name="Kamagata Y."/>
        </authorList>
    </citation>
    <scope>NUCLEOTIDE SEQUENCE [LARGE SCALE GENOMIC DNA]</scope>
    <source>
        <strain evidence="3">DSM 17711 / JCM 13418 / NBRC 101707 / SANAE</strain>
    </source>
</reference>
<evidence type="ECO:0000313" key="3">
    <source>
        <dbReference type="Proteomes" id="UP000001882"/>
    </source>
</evidence>
<dbReference type="Gene3D" id="3.30.450.30">
    <property type="entry name" value="Dynein light chain 2a, cytoplasmic"/>
    <property type="match status" value="1"/>
</dbReference>
<proteinExistence type="predicted"/>
<protein>
    <recommendedName>
        <fullName evidence="1">Roadblock/LAMTOR2 domain-containing protein</fullName>
    </recommendedName>
</protein>
<evidence type="ECO:0000313" key="2">
    <source>
        <dbReference type="EMBL" id="BAI62562.1"/>
    </source>
</evidence>
<dbReference type="eggNOG" id="arCOG02605">
    <property type="taxonomic scope" value="Archaea"/>
</dbReference>
<sequence length="240" mass="25742">MKIPDGKLIAETVKPVPEALKEYGHDFRGCISIRQGENGMASEGFIIVDDGNVLASAFATMGIVLYQMNALDRMMALKAPELKVFAYGEGEKAQVFAGYPDSIIGGMSNAPEANTWEAEAPAAPEPRKIPYDVLLATVIQLPGVIAAALVVDGLPIYQQGQQVDFEHIAVATEDMVRSGARIAGELQLGSADQIILETPSNKVVIAPLNDMFLCVLTSADANLGLVRLSIRNAQNNMREQ</sequence>
<reference evidence="3" key="3">
    <citation type="journal article" date="2011" name="PLoS ONE">
        <title>Genome sequence of a mesophilic hydrogenotrophic methanogen Methanocella paludicola, the first cultivated representative of the order Methanocellales.</title>
        <authorList>
            <person name="Sakai S."/>
            <person name="Takaki Y."/>
            <person name="Shimamura S."/>
            <person name="Sekine M."/>
            <person name="Tajima T."/>
            <person name="Kosugi H."/>
            <person name="Ichikawa N."/>
            <person name="Tasumi E."/>
            <person name="Hiraki A.T."/>
            <person name="Shimizu A."/>
            <person name="Kato Y."/>
            <person name="Nishiko R."/>
            <person name="Mori K."/>
            <person name="Fujita N."/>
            <person name="Imachi H."/>
            <person name="Takai K."/>
        </authorList>
    </citation>
    <scope>NUCLEOTIDE SEQUENCE [LARGE SCALE GENOMIC DNA]</scope>
    <source>
        <strain evidence="3">DSM 17711 / JCM 13418 / NBRC 101707 / SANAE</strain>
    </source>
</reference>
<accession>D1Z1J0</accession>
<dbReference type="InterPro" id="IPR004942">
    <property type="entry name" value="Roadblock/LAMTOR2_dom"/>
</dbReference>
<feature type="domain" description="Roadblock/LAMTOR2" evidence="1">
    <location>
        <begin position="131"/>
        <end position="217"/>
    </location>
</feature>
<dbReference type="GeneID" id="8682246"/>
<reference evidence="2 3" key="1">
    <citation type="journal article" date="2007" name="Appl. Environ. Microbiol.">
        <title>Isolation of key methanogens for global methane emission from rice paddy fields: a novel isolate affiliated with the clone cluster rice cluster I.</title>
        <authorList>
            <person name="Sakai S."/>
            <person name="Imachi H."/>
            <person name="Sekiguchi Y."/>
            <person name="Ohashi A."/>
            <person name="Harada H."/>
            <person name="Kamagata Y."/>
        </authorList>
    </citation>
    <scope>NUCLEOTIDE SEQUENCE [LARGE SCALE GENOMIC DNA]</scope>
    <source>
        <strain evidence="3">DSM 17711 / JCM 13418 / NBRC 101707 / SANAE</strain>
    </source>
</reference>
<dbReference type="OrthoDB" id="105588at2157"/>
<dbReference type="EMBL" id="AP011532">
    <property type="protein sequence ID" value="BAI62562.1"/>
    <property type="molecule type" value="Genomic_DNA"/>
</dbReference>
<dbReference type="STRING" id="304371.MCP_2490"/>
<dbReference type="SMART" id="SM00960">
    <property type="entry name" value="Robl_LC7"/>
    <property type="match status" value="1"/>
</dbReference>
<dbReference type="Proteomes" id="UP000001882">
    <property type="component" value="Chromosome"/>
</dbReference>
<organism evidence="2 3">
    <name type="scientific">Methanocella paludicola (strain DSM 17711 / JCM 13418 / NBRC 101707 / SANAE)</name>
    <dbReference type="NCBI Taxonomy" id="304371"/>
    <lineage>
        <taxon>Archaea</taxon>
        <taxon>Methanobacteriati</taxon>
        <taxon>Methanobacteriota</taxon>
        <taxon>Stenosarchaea group</taxon>
        <taxon>Methanomicrobia</taxon>
        <taxon>Methanocellales</taxon>
        <taxon>Methanocellaceae</taxon>
        <taxon>Methanocella</taxon>
    </lineage>
</organism>
<gene>
    <name evidence="2" type="ordered locus">MCP_2490</name>
</gene>
<dbReference type="RefSeq" id="WP_012901236.1">
    <property type="nucleotide sequence ID" value="NC_013665.1"/>
</dbReference>
<dbReference type="InParanoid" id="D1Z1J0"/>
<keyword evidence="3" id="KW-1185">Reference proteome</keyword>
<dbReference type="KEGG" id="mpd:MCP_2490"/>
<dbReference type="Pfam" id="PF03259">
    <property type="entry name" value="Robl_LC7"/>
    <property type="match status" value="1"/>
</dbReference>
<dbReference type="AlphaFoldDB" id="D1Z1J0"/>
<evidence type="ECO:0000259" key="1">
    <source>
        <dbReference type="SMART" id="SM00960"/>
    </source>
</evidence>
<name>D1Z1J0_METPS</name>